<reference evidence="2 3" key="1">
    <citation type="journal article" date="2015" name="Stand. Genomic Sci.">
        <title>Genomic Encyclopedia of Bacterial and Archaeal Type Strains, Phase III: the genomes of soil and plant-associated and newly described type strains.</title>
        <authorList>
            <person name="Whitman W.B."/>
            <person name="Woyke T."/>
            <person name="Klenk H.P."/>
            <person name="Zhou Y."/>
            <person name="Lilburn T.G."/>
            <person name="Beck B.J."/>
            <person name="De Vos P."/>
            <person name="Vandamme P."/>
            <person name="Eisen J.A."/>
            <person name="Garrity G."/>
            <person name="Hugenholtz P."/>
            <person name="Kyrpides N.C."/>
        </authorList>
    </citation>
    <scope>NUCLEOTIDE SEQUENCE [LARGE SCALE GENOMIC DNA]</scope>
    <source>
        <strain evidence="2 3">CGMCC 1.10116</strain>
    </source>
</reference>
<evidence type="ECO:0000313" key="3">
    <source>
        <dbReference type="Proteomes" id="UP000315711"/>
    </source>
</evidence>
<keyword evidence="1" id="KW-0812">Transmembrane</keyword>
<organism evidence="2 3">
    <name type="scientific">Halalkalibacter nanhaiisediminis</name>
    <dbReference type="NCBI Taxonomy" id="688079"/>
    <lineage>
        <taxon>Bacteria</taxon>
        <taxon>Bacillati</taxon>
        <taxon>Bacillota</taxon>
        <taxon>Bacilli</taxon>
        <taxon>Bacillales</taxon>
        <taxon>Bacillaceae</taxon>
        <taxon>Halalkalibacter</taxon>
    </lineage>
</organism>
<gene>
    <name evidence="2" type="ORF">IQ10_00485</name>
</gene>
<evidence type="ECO:0000256" key="1">
    <source>
        <dbReference type="SAM" id="Phobius"/>
    </source>
</evidence>
<keyword evidence="1" id="KW-1133">Transmembrane helix</keyword>
<comment type="caution">
    <text evidence="2">The sequence shown here is derived from an EMBL/GenBank/DDBJ whole genome shotgun (WGS) entry which is preliminary data.</text>
</comment>
<dbReference type="EMBL" id="VLKZ01000001">
    <property type="protein sequence ID" value="TWI60061.1"/>
    <property type="molecule type" value="Genomic_DNA"/>
</dbReference>
<keyword evidence="3" id="KW-1185">Reference proteome</keyword>
<dbReference type="Proteomes" id="UP000315711">
    <property type="component" value="Unassembled WGS sequence"/>
</dbReference>
<keyword evidence="1" id="KW-0472">Membrane</keyword>
<dbReference type="RefSeq" id="WP_158639966.1">
    <property type="nucleotide sequence ID" value="NZ_VLKZ01000001.1"/>
</dbReference>
<proteinExistence type="predicted"/>
<accession>A0A562QTD7</accession>
<dbReference type="AlphaFoldDB" id="A0A562QTD7"/>
<name>A0A562QTD7_9BACI</name>
<sequence length="56" mass="6284">MYLILGSILFSLTVIGSVFNIGGQSNYLFFGLAVILTALYVINHDLNKRHVKKELK</sequence>
<feature type="transmembrane region" description="Helical" evidence="1">
    <location>
        <begin position="26"/>
        <end position="43"/>
    </location>
</feature>
<protein>
    <submittedName>
        <fullName evidence="2">Uncharacterized protein</fullName>
    </submittedName>
</protein>
<evidence type="ECO:0000313" key="2">
    <source>
        <dbReference type="EMBL" id="TWI60061.1"/>
    </source>
</evidence>